<dbReference type="EMBL" id="JAYKXP010000045">
    <property type="protein sequence ID" value="KAK7037642.1"/>
    <property type="molecule type" value="Genomic_DNA"/>
</dbReference>
<feature type="compositionally biased region" description="Low complexity" evidence="1">
    <location>
        <begin position="247"/>
        <end position="256"/>
    </location>
</feature>
<sequence length="344" mass="37849">MSVSRINNLHLEHLVLPLSKVLQFIHQNEVDGWIIQLCPSDEGITGQLCLQVDSTVIFDTEDNGFPHTPQYLDRSGNGANSTESSGSNSQDHSSNPPPLPTQVDGQTITIGAETLRHHGGATEDYQMEETIYESGNARYVTRNRGFGNVVNNGRNFAFDSDEAQITSLPVVHSPAHDDDGTNDADVEGGLQSQTTEPDDLDETFSLLERRLSSATHSPSNHRSLDLRDEEFDHLVEEVFSRLKERLGSGSIQQPSEPSEPPTRREPDSHAENPPSQDREELPSATITRRGNTTIIRTTRPGSVVNVGTRYFGGSGDTMRIPDGVYRDENGRETVSIDSYGPKTV</sequence>
<feature type="region of interest" description="Disordered" evidence="1">
    <location>
        <begin position="63"/>
        <end position="104"/>
    </location>
</feature>
<name>A0AAW0CFS5_9AGAR</name>
<evidence type="ECO:0000313" key="2">
    <source>
        <dbReference type="EMBL" id="KAK7037642.1"/>
    </source>
</evidence>
<comment type="caution">
    <text evidence="2">The sequence shown here is derived from an EMBL/GenBank/DDBJ whole genome shotgun (WGS) entry which is preliminary data.</text>
</comment>
<protein>
    <submittedName>
        <fullName evidence="2">Uncharacterized protein</fullName>
    </submittedName>
</protein>
<feature type="compositionally biased region" description="Low complexity" evidence="1">
    <location>
        <begin position="84"/>
        <end position="94"/>
    </location>
</feature>
<feature type="region of interest" description="Disordered" evidence="1">
    <location>
        <begin position="171"/>
        <end position="198"/>
    </location>
</feature>
<dbReference type="AlphaFoldDB" id="A0AAW0CFS5"/>
<dbReference type="Proteomes" id="UP001383192">
    <property type="component" value="Unassembled WGS sequence"/>
</dbReference>
<evidence type="ECO:0000256" key="1">
    <source>
        <dbReference type="SAM" id="MobiDB-lite"/>
    </source>
</evidence>
<accession>A0AAW0CFS5</accession>
<feature type="region of interest" description="Disordered" evidence="1">
    <location>
        <begin position="243"/>
        <end position="291"/>
    </location>
</feature>
<evidence type="ECO:0000313" key="3">
    <source>
        <dbReference type="Proteomes" id="UP001383192"/>
    </source>
</evidence>
<feature type="compositionally biased region" description="Basic and acidic residues" evidence="1">
    <location>
        <begin position="261"/>
        <end position="281"/>
    </location>
</feature>
<reference evidence="2 3" key="1">
    <citation type="submission" date="2024-01" db="EMBL/GenBank/DDBJ databases">
        <title>A draft genome for a cacao thread blight-causing isolate of Paramarasmius palmivorus.</title>
        <authorList>
            <person name="Baruah I.K."/>
            <person name="Bukari Y."/>
            <person name="Amoako-Attah I."/>
            <person name="Meinhardt L.W."/>
            <person name="Bailey B.A."/>
            <person name="Cohen S.P."/>
        </authorList>
    </citation>
    <scope>NUCLEOTIDE SEQUENCE [LARGE SCALE GENOMIC DNA]</scope>
    <source>
        <strain evidence="2 3">GH-12</strain>
    </source>
</reference>
<gene>
    <name evidence="2" type="ORF">VNI00_010859</name>
</gene>
<keyword evidence="3" id="KW-1185">Reference proteome</keyword>
<proteinExistence type="predicted"/>
<organism evidence="2 3">
    <name type="scientific">Paramarasmius palmivorus</name>
    <dbReference type="NCBI Taxonomy" id="297713"/>
    <lineage>
        <taxon>Eukaryota</taxon>
        <taxon>Fungi</taxon>
        <taxon>Dikarya</taxon>
        <taxon>Basidiomycota</taxon>
        <taxon>Agaricomycotina</taxon>
        <taxon>Agaricomycetes</taxon>
        <taxon>Agaricomycetidae</taxon>
        <taxon>Agaricales</taxon>
        <taxon>Marasmiineae</taxon>
        <taxon>Marasmiaceae</taxon>
        <taxon>Paramarasmius</taxon>
    </lineage>
</organism>